<name>C5YQN0_SORBI</name>
<evidence type="ECO:0000313" key="4">
    <source>
        <dbReference type="Proteomes" id="UP000000768"/>
    </source>
</evidence>
<dbReference type="Pfam" id="PF10536">
    <property type="entry name" value="PMD"/>
    <property type="match status" value="1"/>
</dbReference>
<feature type="compositionally biased region" description="Pro residues" evidence="1">
    <location>
        <begin position="37"/>
        <end position="55"/>
    </location>
</feature>
<evidence type="ECO:0000259" key="2">
    <source>
        <dbReference type="Pfam" id="PF10536"/>
    </source>
</evidence>
<dbReference type="Gramene" id="EES15573">
    <property type="protein sequence ID" value="EES15573"/>
    <property type="gene ID" value="SORBI_3008G017900"/>
</dbReference>
<organism evidence="3 4">
    <name type="scientific">Sorghum bicolor</name>
    <name type="common">Sorghum</name>
    <name type="synonym">Sorghum vulgare</name>
    <dbReference type="NCBI Taxonomy" id="4558"/>
    <lineage>
        <taxon>Eukaryota</taxon>
        <taxon>Viridiplantae</taxon>
        <taxon>Streptophyta</taxon>
        <taxon>Embryophyta</taxon>
        <taxon>Tracheophyta</taxon>
        <taxon>Spermatophyta</taxon>
        <taxon>Magnoliopsida</taxon>
        <taxon>Liliopsida</taxon>
        <taxon>Poales</taxon>
        <taxon>Poaceae</taxon>
        <taxon>PACMAD clade</taxon>
        <taxon>Panicoideae</taxon>
        <taxon>Andropogonodae</taxon>
        <taxon>Andropogoneae</taxon>
        <taxon>Sorghinae</taxon>
        <taxon>Sorghum</taxon>
    </lineage>
</organism>
<dbReference type="PANTHER" id="PTHR46033:SF80">
    <property type="entry name" value="PROTEIN MAIN-LIKE 2-LIKE"/>
    <property type="match status" value="1"/>
</dbReference>
<feature type="region of interest" description="Disordered" evidence="1">
    <location>
        <begin position="1092"/>
        <end position="1127"/>
    </location>
</feature>
<feature type="domain" description="Aminotransferase-like plant mobile" evidence="2">
    <location>
        <begin position="95"/>
        <end position="451"/>
    </location>
</feature>
<dbReference type="eggNOG" id="ENOG502QSN7">
    <property type="taxonomic scope" value="Eukaryota"/>
</dbReference>
<feature type="compositionally biased region" description="Basic and acidic residues" evidence="1">
    <location>
        <begin position="1102"/>
        <end position="1124"/>
    </location>
</feature>
<accession>C5YQN0</accession>
<feature type="region of interest" description="Disordered" evidence="1">
    <location>
        <begin position="22"/>
        <end position="57"/>
    </location>
</feature>
<dbReference type="InterPro" id="IPR019557">
    <property type="entry name" value="AminoTfrase-like_pln_mobile"/>
</dbReference>
<reference evidence="4" key="2">
    <citation type="journal article" date="2018" name="Plant J.">
        <title>The Sorghum bicolor reference genome: improved assembly, gene annotations, a transcriptome atlas, and signatures of genome organization.</title>
        <authorList>
            <person name="McCormick R.F."/>
            <person name="Truong S.K."/>
            <person name="Sreedasyam A."/>
            <person name="Jenkins J."/>
            <person name="Shu S."/>
            <person name="Sims D."/>
            <person name="Kennedy M."/>
            <person name="Amirebrahimi M."/>
            <person name="Weers B.D."/>
            <person name="McKinley B."/>
            <person name="Mattison A."/>
            <person name="Morishige D.T."/>
            <person name="Grimwood J."/>
            <person name="Schmutz J."/>
            <person name="Mullet J.E."/>
        </authorList>
    </citation>
    <scope>NUCLEOTIDE SEQUENCE [LARGE SCALE GENOMIC DNA]</scope>
    <source>
        <strain evidence="4">cv. BTx623</strain>
    </source>
</reference>
<reference evidence="3 4" key="1">
    <citation type="journal article" date="2009" name="Nature">
        <title>The Sorghum bicolor genome and the diversification of grasses.</title>
        <authorList>
            <person name="Paterson A.H."/>
            <person name="Bowers J.E."/>
            <person name="Bruggmann R."/>
            <person name="Dubchak I."/>
            <person name="Grimwood J."/>
            <person name="Gundlach H."/>
            <person name="Haberer G."/>
            <person name="Hellsten U."/>
            <person name="Mitros T."/>
            <person name="Poliakov A."/>
            <person name="Schmutz J."/>
            <person name="Spannagl M."/>
            <person name="Tang H."/>
            <person name="Wang X."/>
            <person name="Wicker T."/>
            <person name="Bharti A.K."/>
            <person name="Chapman J."/>
            <person name="Feltus F.A."/>
            <person name="Gowik U."/>
            <person name="Grigoriev I.V."/>
            <person name="Lyons E."/>
            <person name="Maher C.A."/>
            <person name="Martis M."/>
            <person name="Narechania A."/>
            <person name="Otillar R.P."/>
            <person name="Penning B.W."/>
            <person name="Salamov A.A."/>
            <person name="Wang Y."/>
            <person name="Zhang L."/>
            <person name="Carpita N.C."/>
            <person name="Freeling M."/>
            <person name="Gingle A.R."/>
            <person name="Hash C.T."/>
            <person name="Keller B."/>
            <person name="Klein P."/>
            <person name="Kresovich S."/>
            <person name="McCann M.C."/>
            <person name="Ming R."/>
            <person name="Peterson D.G."/>
            <person name="Mehboob-ur-Rahman"/>
            <person name="Ware D."/>
            <person name="Westhoff P."/>
            <person name="Mayer K.F."/>
            <person name="Messing J."/>
            <person name="Rokhsar D.S."/>
        </authorList>
    </citation>
    <scope>NUCLEOTIDE SEQUENCE [LARGE SCALE GENOMIC DNA]</scope>
    <source>
        <strain evidence="4">cv. BTx623</strain>
    </source>
</reference>
<feature type="compositionally biased region" description="Low complexity" evidence="1">
    <location>
        <begin position="26"/>
        <end position="36"/>
    </location>
</feature>
<feature type="region of interest" description="Disordered" evidence="1">
    <location>
        <begin position="472"/>
        <end position="505"/>
    </location>
</feature>
<dbReference type="HOGENOM" id="CLU_2363065_0_0_1"/>
<dbReference type="Proteomes" id="UP000000768">
    <property type="component" value="Chromosome 8"/>
</dbReference>
<feature type="region of interest" description="Disordered" evidence="1">
    <location>
        <begin position="1645"/>
        <end position="1689"/>
    </location>
</feature>
<dbReference type="PANTHER" id="PTHR46033">
    <property type="entry name" value="PROTEIN MAIN-LIKE 2"/>
    <property type="match status" value="1"/>
</dbReference>
<gene>
    <name evidence="3" type="ORF">SORBI_3008G017900</name>
</gene>
<evidence type="ECO:0000256" key="1">
    <source>
        <dbReference type="SAM" id="MobiDB-lite"/>
    </source>
</evidence>
<dbReference type="InterPro" id="IPR044824">
    <property type="entry name" value="MAIN-like"/>
</dbReference>
<dbReference type="OMA" id="ACCIEEI"/>
<feature type="region of interest" description="Disordered" evidence="1">
    <location>
        <begin position="963"/>
        <end position="1004"/>
    </location>
</feature>
<protein>
    <recommendedName>
        <fullName evidence="2">Aminotransferase-like plant mobile domain-containing protein</fullName>
    </recommendedName>
</protein>
<keyword evidence="4" id="KW-1185">Reference proteome</keyword>
<proteinExistence type="predicted"/>
<evidence type="ECO:0000313" key="3">
    <source>
        <dbReference type="EMBL" id="EES15573.3"/>
    </source>
</evidence>
<dbReference type="InParanoid" id="C5YQN0"/>
<dbReference type="EMBL" id="CM000767">
    <property type="protein sequence ID" value="EES15573.3"/>
    <property type="molecule type" value="Genomic_DNA"/>
</dbReference>
<sequence>MASDDGDKDVLLLVHQAPLDMEEGPAPRLAHLLPPLHRAPPPPPPPPFRSPPPPQAAASAEHRLSFRGWLGIPRHWEDWVAKLRPLHARLWRHLGIHDAVLASTLRFKRDASAVLHLASFWCPATATFAFPWGEATVTLQDVAALAGCPAVGAPAPAPLPPQWRPDEAALNGVRLGFNRSACKKAHHSAWVKHFLTADDNADPVFEHAAFLALWLTRFVLPGHPESTMRQAVFPIAVRLARGERVALAPAVLASIYRDLREIKAFLGAAGAAATAGDADMLSSLSVYSPLHILQLWMWERFPALRPTKVNPLMAGDPLAARWHDLSRKLNPAQIRNALNAGYNFVWQPYVSSMEHTGWVHSSDLAGNDELTSLAHFLHPCELVGMDCIEQYLPHRVARQFGLDQDVPGDVRRASQDWVFAWQTYQLEGKNVAFFIPHSEPGITARYAQWWREQLLPSHIDAAAASAPVEWKPSKRKVKKTPAAMEAEAEKERRMKKARVSPTTDKKRKLEELYDTKLSDWLPTARNEISDTTSDMGSEEALLPNVGTTNDDIVLLTPRKQTTTAPVTALMDNDMTLALGERGNFMVDEPPDIPSEPEAGVPATLEEEIVKIPVVTSLDIPDKPEEGATAVMEEQKEATSVSDRSVEVSAPVIEEVEEKVAIEGAICVTGMNPSGNNTTFVMEADERNTVPKEFGRAAEEATEAVPQSQHEVDAGVMNNSHDAVALPEEAAPVQSTDDSAGCPVVSHIMEDSNVAGDSGKNDYESTSCDFVKEQKEIPCVEEIAGENSRMGEKEREETSHESPQLEIVECVQDIVLVETECDVEQKIVHPAVEDVATSNSMSPALLGVPEPENAELNKHSYLANKDAEDIPIEVAQGEEAELGQISTSAKGGAEEHEEFSEVDHMGIADAQLHLHLDSEVPEKIDEVELKEVDGTMRLTRRDSDKKLGDVPEVGYAENENIRGLVVNTSDRKPSEVSQAEPAKMEDSKDFTEEDTDKSENVPGLECTGLVETHGDLMKEGTNNKFENVPELENTGLGGTHGPIEDTDGRFKEIHDVNSELEKCNVHESDIDRSEDTMQIDPLTQDEARWLAKEETEDNTTEVQEVKSEHLRNEAPIQEDTKEKSCADSMDLSENVVDRSKEVDKLKQLEEEGCQVLMEKDMENTSDAFVLEQTEDGHRKSLIETSINNHNEITLVEQLDGQSERLTRTGTEEIHGETIKAQEKEFYKDVAEDSNDSTNDKDVIEDSNNSINAEVPCSSATVQLKEDKMEVIHEGKIEEPCVQDVELINQREPSSDATAMEFEAVALEQDSRIIRKNMEATTVEGSHMLDSGLNSELDNVDETHAAREIKNQEILDVDTQVAMDEKQDLQAVTGNDKMNISEDTGRSVCGEYQINSTGTEDVKSIKGLQNQESLDQKEQLAREERLNLGTTTENNRMNILEDADVLVCGQYQNGPTHTKVKPTKEIQNQELLNDKEDQVMDGRVECEVTDGSGVSYEEACKLGGDGVNTSGVAVDVSDPVLNKEGCNTEELQAREDKQHHGVGHTNEKRILEDTSMIDTGELKSDSTVMEVSMAGLREGTLNQCAASLEKEEAVQEKHDQGVVDENTNGGSADIDALECEGVNPDVAMKMFHETILTTEAVNVAGSKISSENRQKEATFEEPSITEVEGSESNESARKEPEGALPQEPGNLVKIKQESLENGTEMSIFSENDKASEKHQTSAEFIIAPSSMDEQGDNDIGWPDESAKGCEKLTSDSINTVRSIKFGKPSSEEVKRTQSTRSMYLKDIKESLGRIRAEPSNRVHTTSVGYHSRHTVQDPISSCKEIKVPLRDSARDFGRDRALELVATSPQEETPRWRQEQYALQILEDVQNSRLAEKSRMEMEVRVLKAQISSMERQVMNLDHISDVKSRSSLNQQMLHLHKPSF</sequence>
<dbReference type="GO" id="GO:0010073">
    <property type="term" value="P:meristem maintenance"/>
    <property type="evidence" value="ECO:0007669"/>
    <property type="project" value="InterPro"/>
</dbReference>
<dbReference type="STRING" id="4558.C5YQN0"/>